<dbReference type="InterPro" id="IPR050570">
    <property type="entry name" value="Cell_wall_metabolism_enzyme"/>
</dbReference>
<feature type="domain" description="D-alanyl-D-alanine carboxypeptidase-like core" evidence="4">
    <location>
        <begin position="593"/>
        <end position="701"/>
    </location>
</feature>
<organism evidence="5 6">
    <name type="scientific">Kribbella antiqua</name>
    <dbReference type="NCBI Taxonomy" id="2512217"/>
    <lineage>
        <taxon>Bacteria</taxon>
        <taxon>Bacillati</taxon>
        <taxon>Actinomycetota</taxon>
        <taxon>Actinomycetes</taxon>
        <taxon>Propionibacteriales</taxon>
        <taxon>Kribbellaceae</taxon>
        <taxon>Kribbella</taxon>
    </lineage>
</organism>
<dbReference type="Proteomes" id="UP000295573">
    <property type="component" value="Unassembled WGS sequence"/>
</dbReference>
<keyword evidence="6" id="KW-1185">Reference proteome</keyword>
<sequence>MGLGNRRGARLATLGTLLAVTALPAYANDPTPPPPASVTQVSHSLEQLRAEAAALQAEFAKATIAYTNALKASQAAEAAAKRAEAAAAVAKAKAVQERHRLGLLTVQAYQLGLPTTIGTESMLWSLAPIAENLQEIADRQAAIIQAGSAQVSQYQTAVAAAAVADKASRDAATKRAVADQAAAKARQLSQAVAKKAADGAAAMEDQVAELANASELADQLQDTRNQQALSRWKTYLTELTVAKVKAPAASAISNPAKLPAGLRPLIKSGKAVPGAAAVVDDTRVVRVLPAETIRAVNRAFSLVGKPYGAGATGPKRYGCLATARAAWTPYTTLPDLVGKVYADYQAVPVGLIQPGDVLVMGSKSIGLFHIGIALDTGEMIAADETKGSVVVTSVPDNLYAALRPTLGKPHRPQNAPVATSKAQALRCGATPTYDGGSDSWTWPLADGTYEIGTPFGQSGDLWSSGFHTGQDFPAAIGTPVRAATAGTVSIEHPAWAGNLVRIDHGDGLETLYAHLNEIDVSDGASVSAGQRIGTVGDKGNTTGPHLHFEVRLGGDPVNPMPFLATGTASTGWGGYSNGVIPARKLCAVGTSGHKLRCDAAAAYLQLASAYRAHFGKRLCITDSYRSYSAQVDLYARKPSLAALPGTSNHGWGVAVDLCGGIEHYGTVQYKWMKTHAAAFGWVHPAWADQGRSREEPWHWEFGKPPTA</sequence>
<feature type="domain" description="M23ase beta-sheet core" evidence="3">
    <location>
        <begin position="466"/>
        <end position="559"/>
    </location>
</feature>
<dbReference type="AlphaFoldDB" id="A0A4R2J2C4"/>
<dbReference type="InterPro" id="IPR011055">
    <property type="entry name" value="Dup_hybrid_motif"/>
</dbReference>
<evidence type="ECO:0000259" key="4">
    <source>
        <dbReference type="Pfam" id="PF02557"/>
    </source>
</evidence>
<dbReference type="InterPro" id="IPR009045">
    <property type="entry name" value="Zn_M74/Hedgehog-like"/>
</dbReference>
<dbReference type="InterPro" id="IPR016047">
    <property type="entry name" value="M23ase_b-sheet_dom"/>
</dbReference>
<dbReference type="InterPro" id="IPR003709">
    <property type="entry name" value="VanY-like_core_dom"/>
</dbReference>
<evidence type="ECO:0000256" key="2">
    <source>
        <dbReference type="SAM" id="SignalP"/>
    </source>
</evidence>
<dbReference type="GO" id="GO:0006508">
    <property type="term" value="P:proteolysis"/>
    <property type="evidence" value="ECO:0007669"/>
    <property type="project" value="InterPro"/>
</dbReference>
<keyword evidence="2" id="KW-0732">Signal</keyword>
<proteinExistence type="predicted"/>
<evidence type="ECO:0000259" key="3">
    <source>
        <dbReference type="Pfam" id="PF01551"/>
    </source>
</evidence>
<feature type="signal peptide" evidence="2">
    <location>
        <begin position="1"/>
        <end position="27"/>
    </location>
</feature>
<dbReference type="Pfam" id="PF01551">
    <property type="entry name" value="Peptidase_M23"/>
    <property type="match status" value="1"/>
</dbReference>
<evidence type="ECO:0000313" key="6">
    <source>
        <dbReference type="Proteomes" id="UP000295573"/>
    </source>
</evidence>
<dbReference type="CDD" id="cd14814">
    <property type="entry name" value="Peptidase_M15"/>
    <property type="match status" value="1"/>
</dbReference>
<dbReference type="PANTHER" id="PTHR21666:SF270">
    <property type="entry name" value="MUREIN HYDROLASE ACTIVATOR ENVC"/>
    <property type="match status" value="1"/>
</dbReference>
<dbReference type="PANTHER" id="PTHR21666">
    <property type="entry name" value="PEPTIDASE-RELATED"/>
    <property type="match status" value="1"/>
</dbReference>
<dbReference type="SUPFAM" id="SSF51261">
    <property type="entry name" value="Duplicated hybrid motif"/>
    <property type="match status" value="1"/>
</dbReference>
<keyword evidence="1" id="KW-0175">Coiled coil</keyword>
<reference evidence="5 6" key="1">
    <citation type="journal article" date="2015" name="Stand. Genomic Sci.">
        <title>Genomic Encyclopedia of Bacterial and Archaeal Type Strains, Phase III: the genomes of soil and plant-associated and newly described type strains.</title>
        <authorList>
            <person name="Whitman W.B."/>
            <person name="Woyke T."/>
            <person name="Klenk H.P."/>
            <person name="Zhou Y."/>
            <person name="Lilburn T.G."/>
            <person name="Beck B.J."/>
            <person name="De Vos P."/>
            <person name="Vandamme P."/>
            <person name="Eisen J.A."/>
            <person name="Garrity G."/>
            <person name="Hugenholtz P."/>
            <person name="Kyrpides N.C."/>
        </authorList>
    </citation>
    <scope>NUCLEOTIDE SEQUENCE [LARGE SCALE GENOMIC DNA]</scope>
    <source>
        <strain evidence="5 6">VKM Ac-2541</strain>
    </source>
</reference>
<protein>
    <submittedName>
        <fullName evidence="5">Murein DD-endopeptidase MepM/ murein hydrolase activator NlpD</fullName>
    </submittedName>
</protein>
<dbReference type="Gene3D" id="3.30.1380.10">
    <property type="match status" value="1"/>
</dbReference>
<dbReference type="Pfam" id="PF02557">
    <property type="entry name" value="VanY"/>
    <property type="match status" value="1"/>
</dbReference>
<dbReference type="GO" id="GO:0004222">
    <property type="term" value="F:metalloendopeptidase activity"/>
    <property type="evidence" value="ECO:0007669"/>
    <property type="project" value="TreeGrafter"/>
</dbReference>
<feature type="chain" id="PRO_5020839715" evidence="2">
    <location>
        <begin position="28"/>
        <end position="707"/>
    </location>
</feature>
<evidence type="ECO:0000313" key="5">
    <source>
        <dbReference type="EMBL" id="TCO51028.1"/>
    </source>
</evidence>
<dbReference type="OrthoDB" id="1099523at2"/>
<keyword evidence="5" id="KW-0378">Hydrolase</keyword>
<name>A0A4R2J2C4_9ACTN</name>
<dbReference type="Gene3D" id="3.90.1720.10">
    <property type="entry name" value="endopeptidase domain like (from Nostoc punctiforme)"/>
    <property type="match status" value="1"/>
</dbReference>
<dbReference type="CDD" id="cd12797">
    <property type="entry name" value="M23_peptidase"/>
    <property type="match status" value="1"/>
</dbReference>
<dbReference type="EMBL" id="SLWR01000001">
    <property type="protein sequence ID" value="TCO51028.1"/>
    <property type="molecule type" value="Genomic_DNA"/>
</dbReference>
<dbReference type="Gene3D" id="2.70.70.10">
    <property type="entry name" value="Glucose Permease (Domain IIA)"/>
    <property type="match status" value="1"/>
</dbReference>
<dbReference type="SUPFAM" id="SSF54001">
    <property type="entry name" value="Cysteine proteinases"/>
    <property type="match status" value="1"/>
</dbReference>
<evidence type="ECO:0000256" key="1">
    <source>
        <dbReference type="SAM" id="Coils"/>
    </source>
</evidence>
<dbReference type="InterPro" id="IPR038765">
    <property type="entry name" value="Papain-like_cys_pep_sf"/>
</dbReference>
<dbReference type="SUPFAM" id="SSF55166">
    <property type="entry name" value="Hedgehog/DD-peptidase"/>
    <property type="match status" value="1"/>
</dbReference>
<gene>
    <name evidence="5" type="ORF">EV646_10110</name>
</gene>
<comment type="caution">
    <text evidence="5">The sequence shown here is derived from an EMBL/GenBank/DDBJ whole genome shotgun (WGS) entry which is preliminary data.</text>
</comment>
<accession>A0A4R2J2C4</accession>
<feature type="coiled-coil region" evidence="1">
    <location>
        <begin position="38"/>
        <end position="93"/>
    </location>
</feature>